<gene>
    <name evidence="10" type="primary">REXO4</name>
</gene>
<dbReference type="RefSeq" id="XP_026208040.1">
    <property type="nucleotide sequence ID" value="XM_026352255.1"/>
</dbReference>
<dbReference type="FunCoup" id="A0A3Q1J584">
    <property type="interactions" value="755"/>
</dbReference>
<sequence length="424" mass="47395">MSKVKAKTQQPASQKKNNVKNKKKHWFEKKLKKKKLLSDNQGNDASQQMQPPKDVQQFSANWKVLQEMLKASQPEKKQPVTPKHPNGALHKKEARKNDSKNISKNGAGPRQTDAGKEVKHKTVPNNVVPKDSRVTSKVPAVLETGQSTAPKRKGNSGKSNGEQAAKKIKSVVEKTKPTEDDLWFDDVDPDDIEATVGAEAAEIMRKKQGIQKNNDTESVLVKEKAFEGFTKAVAIDCEMVGVGPDGEESILARVSLVNQFGKCIYDKFVKPTEKVTDYRTAVSGIRPEDIRNGEDVHTVQREVADILKGRIVVGHAIHNDLKILLLDHPKKKIRDTQKYKPFKKIAKSGRPSLKVLCREVLNVKVQQGEHSSVQDAQATMRLYTLVKKQWEAEIKASHKNKDSVKKSKRKPKLAKNKGRNLVGL</sequence>
<evidence type="ECO:0000256" key="4">
    <source>
        <dbReference type="ARBA" id="ARBA00022722"/>
    </source>
</evidence>
<reference evidence="10" key="2">
    <citation type="submission" date="2025-08" db="UniProtKB">
        <authorList>
            <consortium name="Ensembl"/>
        </authorList>
    </citation>
    <scope>IDENTIFICATION</scope>
</reference>
<feature type="compositionally biased region" description="Basic residues" evidence="8">
    <location>
        <begin position="17"/>
        <end position="35"/>
    </location>
</feature>
<comment type="subcellular location">
    <subcellularLocation>
        <location evidence="1">Nucleus</location>
    </subcellularLocation>
</comment>
<evidence type="ECO:0000256" key="2">
    <source>
        <dbReference type="ARBA" id="ARBA00010489"/>
    </source>
</evidence>
<dbReference type="InterPro" id="IPR013520">
    <property type="entry name" value="Ribonucl_H"/>
</dbReference>
<keyword evidence="4" id="KW-0540">Nuclease</keyword>
<reference evidence="10" key="1">
    <citation type="submission" date="2021-04" db="EMBL/GenBank/DDBJ databases">
        <authorList>
            <consortium name="Wellcome Sanger Institute Data Sharing"/>
        </authorList>
    </citation>
    <scope>NUCLEOTIDE SEQUENCE [LARGE SCALE GENOMIC DNA]</scope>
</reference>
<protein>
    <recommendedName>
        <fullName evidence="3">RNA exonuclease 4</fullName>
    </recommendedName>
</protein>
<dbReference type="GeneID" id="113156867"/>
<dbReference type="GO" id="GO:0003676">
    <property type="term" value="F:nucleic acid binding"/>
    <property type="evidence" value="ECO:0007669"/>
    <property type="project" value="InterPro"/>
</dbReference>
<dbReference type="AlphaFoldDB" id="A0A3Q1J584"/>
<evidence type="ECO:0000313" key="10">
    <source>
        <dbReference type="Ensembl" id="ENSATEP00000025438.1"/>
    </source>
</evidence>
<dbReference type="PANTHER" id="PTHR12801">
    <property type="entry name" value="RNA EXONUCLEASE REXO1 / RECO3 FAMILY MEMBER-RELATED"/>
    <property type="match status" value="1"/>
</dbReference>
<dbReference type="FunFam" id="3.30.420.10:FF:000007">
    <property type="entry name" value="Interferon-stimulated exonuclease gene 20"/>
    <property type="match status" value="1"/>
</dbReference>
<dbReference type="Proteomes" id="UP000265040">
    <property type="component" value="Chromosome 19"/>
</dbReference>
<evidence type="ECO:0000256" key="8">
    <source>
        <dbReference type="SAM" id="MobiDB-lite"/>
    </source>
</evidence>
<feature type="region of interest" description="Disordered" evidence="8">
    <location>
        <begin position="1"/>
        <end position="165"/>
    </location>
</feature>
<dbReference type="Gene3D" id="3.30.420.10">
    <property type="entry name" value="Ribonuclease H-like superfamily/Ribonuclease H"/>
    <property type="match status" value="1"/>
</dbReference>
<evidence type="ECO:0000256" key="5">
    <source>
        <dbReference type="ARBA" id="ARBA00022801"/>
    </source>
</evidence>
<dbReference type="PANTHER" id="PTHR12801:SF158">
    <property type="entry name" value="RNA EXONUCLEASE 4"/>
    <property type="match status" value="1"/>
</dbReference>
<dbReference type="Pfam" id="PF00929">
    <property type="entry name" value="RNase_T"/>
    <property type="match status" value="1"/>
</dbReference>
<dbReference type="OrthoDB" id="8191639at2759"/>
<dbReference type="Ensembl" id="ENSATET00000025856.3">
    <property type="protein sequence ID" value="ENSATEP00000025438.1"/>
    <property type="gene ID" value="ENSATEG00000017662.3"/>
</dbReference>
<dbReference type="OMA" id="APANKEQ"/>
<keyword evidence="5" id="KW-0378">Hydrolase</keyword>
<dbReference type="GO" id="GO:0008408">
    <property type="term" value="F:3'-5' exonuclease activity"/>
    <property type="evidence" value="ECO:0007669"/>
    <property type="project" value="InterPro"/>
</dbReference>
<evidence type="ECO:0000256" key="6">
    <source>
        <dbReference type="ARBA" id="ARBA00022839"/>
    </source>
</evidence>
<feature type="domain" description="Exonuclease" evidence="9">
    <location>
        <begin position="231"/>
        <end position="392"/>
    </location>
</feature>
<dbReference type="InterPro" id="IPR047021">
    <property type="entry name" value="REXO1/3/4-like"/>
</dbReference>
<dbReference type="STRING" id="64144.ENSATEP00000025438"/>
<evidence type="ECO:0000256" key="7">
    <source>
        <dbReference type="ARBA" id="ARBA00023242"/>
    </source>
</evidence>
<feature type="region of interest" description="Disordered" evidence="8">
    <location>
        <begin position="397"/>
        <end position="424"/>
    </location>
</feature>
<feature type="compositionally biased region" description="Basic residues" evidence="8">
    <location>
        <begin position="406"/>
        <end position="418"/>
    </location>
</feature>
<feature type="compositionally biased region" description="Polar residues" evidence="8">
    <location>
        <begin position="38"/>
        <end position="60"/>
    </location>
</feature>
<accession>A0A3Q1J584</accession>
<keyword evidence="7" id="KW-0539">Nucleus</keyword>
<dbReference type="SMART" id="SM00479">
    <property type="entry name" value="EXOIII"/>
    <property type="match status" value="1"/>
</dbReference>
<name>A0A3Q1J584_ANATE</name>
<dbReference type="CDD" id="cd06144">
    <property type="entry name" value="REX4_like"/>
    <property type="match status" value="1"/>
</dbReference>
<dbReference type="GO" id="GO:0006308">
    <property type="term" value="P:DNA catabolic process"/>
    <property type="evidence" value="ECO:0007669"/>
    <property type="project" value="TreeGrafter"/>
</dbReference>
<evidence type="ECO:0000259" key="9">
    <source>
        <dbReference type="SMART" id="SM00479"/>
    </source>
</evidence>
<organism evidence="10 11">
    <name type="scientific">Anabas testudineus</name>
    <name type="common">Climbing perch</name>
    <name type="synonym">Anthias testudineus</name>
    <dbReference type="NCBI Taxonomy" id="64144"/>
    <lineage>
        <taxon>Eukaryota</taxon>
        <taxon>Metazoa</taxon>
        <taxon>Chordata</taxon>
        <taxon>Craniata</taxon>
        <taxon>Vertebrata</taxon>
        <taxon>Euteleostomi</taxon>
        <taxon>Actinopterygii</taxon>
        <taxon>Neopterygii</taxon>
        <taxon>Teleostei</taxon>
        <taxon>Neoteleostei</taxon>
        <taxon>Acanthomorphata</taxon>
        <taxon>Anabantaria</taxon>
        <taxon>Anabantiformes</taxon>
        <taxon>Anabantoidei</taxon>
        <taxon>Anabantidae</taxon>
        <taxon>Anabas</taxon>
    </lineage>
</organism>
<keyword evidence="6" id="KW-0269">Exonuclease</keyword>
<evidence type="ECO:0000313" key="11">
    <source>
        <dbReference type="Proteomes" id="UP000265040"/>
    </source>
</evidence>
<evidence type="ECO:0000256" key="3">
    <source>
        <dbReference type="ARBA" id="ARBA00016937"/>
    </source>
</evidence>
<comment type="similarity">
    <text evidence="2">Belongs to the REXO4 family.</text>
</comment>
<proteinExistence type="inferred from homology"/>
<dbReference type="GO" id="GO:0006364">
    <property type="term" value="P:rRNA processing"/>
    <property type="evidence" value="ECO:0007669"/>
    <property type="project" value="InterPro"/>
</dbReference>
<dbReference type="InterPro" id="IPR036397">
    <property type="entry name" value="RNaseH_sf"/>
</dbReference>
<dbReference type="GeneTree" id="ENSGT00940000159607"/>
<dbReference type="SUPFAM" id="SSF53098">
    <property type="entry name" value="Ribonuclease H-like"/>
    <property type="match status" value="1"/>
</dbReference>
<dbReference type="InParanoid" id="A0A3Q1J584"/>
<dbReference type="InterPro" id="IPR012337">
    <property type="entry name" value="RNaseH-like_sf"/>
</dbReference>
<reference evidence="10" key="3">
    <citation type="submission" date="2025-09" db="UniProtKB">
        <authorList>
            <consortium name="Ensembl"/>
        </authorList>
    </citation>
    <scope>IDENTIFICATION</scope>
</reference>
<evidence type="ECO:0000256" key="1">
    <source>
        <dbReference type="ARBA" id="ARBA00004123"/>
    </source>
</evidence>
<keyword evidence="11" id="KW-1185">Reference proteome</keyword>
<dbReference type="GO" id="GO:0005730">
    <property type="term" value="C:nucleolus"/>
    <property type="evidence" value="ECO:0007669"/>
    <property type="project" value="UniProtKB-ARBA"/>
</dbReference>
<dbReference type="InterPro" id="IPR037431">
    <property type="entry name" value="REX4_DEDDh_dom"/>
</dbReference>